<keyword evidence="1" id="KW-0103">Bromodomain</keyword>
<dbReference type="Gene3D" id="1.20.920.10">
    <property type="entry name" value="Bromodomain-like"/>
    <property type="match status" value="1"/>
</dbReference>
<dbReference type="InterPro" id="IPR036427">
    <property type="entry name" value="Bromodomain-like_sf"/>
</dbReference>
<gene>
    <name evidence="2" type="ORF">J5N97_026132</name>
</gene>
<dbReference type="InterPro" id="IPR045239">
    <property type="entry name" value="bHLH95_bHLH"/>
</dbReference>
<reference evidence="2" key="1">
    <citation type="submission" date="2021-03" db="EMBL/GenBank/DDBJ databases">
        <authorList>
            <person name="Li Z."/>
            <person name="Yang C."/>
        </authorList>
    </citation>
    <scope>NUCLEOTIDE SEQUENCE</scope>
    <source>
        <strain evidence="2">Dzin_1.0</strain>
        <tissue evidence="2">Leaf</tissue>
    </source>
</reference>
<dbReference type="SUPFAM" id="SSF47370">
    <property type="entry name" value="Bromodomain"/>
    <property type="match status" value="1"/>
</dbReference>
<evidence type="ECO:0000313" key="2">
    <source>
        <dbReference type="EMBL" id="KAJ0964994.1"/>
    </source>
</evidence>
<organism evidence="2 3">
    <name type="scientific">Dioscorea zingiberensis</name>
    <dbReference type="NCBI Taxonomy" id="325984"/>
    <lineage>
        <taxon>Eukaryota</taxon>
        <taxon>Viridiplantae</taxon>
        <taxon>Streptophyta</taxon>
        <taxon>Embryophyta</taxon>
        <taxon>Tracheophyta</taxon>
        <taxon>Spermatophyta</taxon>
        <taxon>Magnoliopsida</taxon>
        <taxon>Liliopsida</taxon>
        <taxon>Dioscoreales</taxon>
        <taxon>Dioscoreaceae</taxon>
        <taxon>Dioscorea</taxon>
    </lineage>
</organism>
<reference evidence="2" key="2">
    <citation type="journal article" date="2022" name="Hortic Res">
        <title>The genome of Dioscorea zingiberensis sheds light on the biosynthesis, origin and evolution of the medicinally important diosgenin saponins.</title>
        <authorList>
            <person name="Li Y."/>
            <person name="Tan C."/>
            <person name="Li Z."/>
            <person name="Guo J."/>
            <person name="Li S."/>
            <person name="Chen X."/>
            <person name="Wang C."/>
            <person name="Dai X."/>
            <person name="Yang H."/>
            <person name="Song W."/>
            <person name="Hou L."/>
            <person name="Xu J."/>
            <person name="Tong Z."/>
            <person name="Xu A."/>
            <person name="Yuan X."/>
            <person name="Wang W."/>
            <person name="Yang Q."/>
            <person name="Chen L."/>
            <person name="Sun Z."/>
            <person name="Wang K."/>
            <person name="Pan B."/>
            <person name="Chen J."/>
            <person name="Bao Y."/>
            <person name="Liu F."/>
            <person name="Qi X."/>
            <person name="Gang D.R."/>
            <person name="Wen J."/>
            <person name="Li J."/>
        </authorList>
    </citation>
    <scope>NUCLEOTIDE SEQUENCE</scope>
    <source>
        <strain evidence="2">Dzin_1.0</strain>
    </source>
</reference>
<evidence type="ECO:0000256" key="1">
    <source>
        <dbReference type="ARBA" id="ARBA00023117"/>
    </source>
</evidence>
<evidence type="ECO:0000313" key="3">
    <source>
        <dbReference type="Proteomes" id="UP001085076"/>
    </source>
</evidence>
<accession>A0A9D5C244</accession>
<comment type="caution">
    <text evidence="2">The sequence shown here is derived from an EMBL/GenBank/DDBJ whole genome shotgun (WGS) entry which is preliminary data.</text>
</comment>
<name>A0A9D5C244_9LILI</name>
<protein>
    <submittedName>
        <fullName evidence="2">Uncharacterized protein</fullName>
    </submittedName>
</protein>
<keyword evidence="3" id="KW-1185">Reference proteome</keyword>
<dbReference type="AlphaFoldDB" id="A0A9D5C244"/>
<dbReference type="OrthoDB" id="21449at2759"/>
<dbReference type="CDD" id="cd11393">
    <property type="entry name" value="bHLH_AtbHLH_like"/>
    <property type="match status" value="1"/>
</dbReference>
<proteinExistence type="predicted"/>
<sequence length="111" mass="12400">MIGHLLGVAGIVEADVAIKEGHLWCILGGSPWILKSSQTTIEIIEHLMDFSTVRERLSSGAYENLEKFEESHEATNIIGQSDTASVLHEALGYIRFLHDQVQVDLGLIYWH</sequence>
<dbReference type="Proteomes" id="UP001085076">
    <property type="component" value="Miscellaneous, Linkage group lg08"/>
</dbReference>
<dbReference type="EMBL" id="JAGGNH010000008">
    <property type="protein sequence ID" value="KAJ0964994.1"/>
    <property type="molecule type" value="Genomic_DNA"/>
</dbReference>